<dbReference type="GO" id="GO:0016301">
    <property type="term" value="F:kinase activity"/>
    <property type="evidence" value="ECO:0007669"/>
    <property type="project" value="UniProtKB-KW"/>
</dbReference>
<reference evidence="9" key="1">
    <citation type="journal article" date="2019" name="Int. J. Syst. Evol. Microbiol.">
        <title>The Global Catalogue of Microorganisms (GCM) 10K type strain sequencing project: providing services to taxonomists for standard genome sequencing and annotation.</title>
        <authorList>
            <consortium name="The Broad Institute Genomics Platform"/>
            <consortium name="The Broad Institute Genome Sequencing Center for Infectious Disease"/>
            <person name="Wu L."/>
            <person name="Ma J."/>
        </authorList>
    </citation>
    <scope>NUCLEOTIDE SEQUENCE [LARGE SCALE GENOMIC DNA]</scope>
    <source>
        <strain evidence="9">CCM 8689</strain>
    </source>
</reference>
<sequence length="413" mass="46408">MEQLVADQLIAQGKRDEGLKLLDKTISTALKEKLYYVSMDMFIDMGNQLAESDSARAVSYYQKSLSIARKNGYLIYGQILAEKLFNFYIEKNDSVKASVYSRQLLNFHAEKQKLDNASEIDYLDYVVKEREVDALTLKSKYQTASLVLAALAIILALAVIIVIIQNLKRIRKLNKRMMNQNSIMKDTLNSLELSQADNSRMIKMAAHDLRNPIGGIVSLTDIMIKKGNYSAIDLKKLELIKKASENSLNVVSDMLQFQSETIYKNPVDLEEMLQYCISILEDKATAKNLRLNLISDKVIIQASIEKLWRVMSNLISNAIKFSPVDSEINIKVILNDMNVEIQVQDNGIGIPIDLQDKIFDMGTEAKRIGTAGETPFGFGLAICKQFVEAHGGKIWVISKVGKGTTFFVSLPID</sequence>
<evidence type="ECO:0000256" key="6">
    <source>
        <dbReference type="SAM" id="Phobius"/>
    </source>
</evidence>
<dbReference type="InterPro" id="IPR004358">
    <property type="entry name" value="Sig_transdc_His_kin-like_C"/>
</dbReference>
<dbReference type="InterPro" id="IPR003661">
    <property type="entry name" value="HisK_dim/P_dom"/>
</dbReference>
<comment type="catalytic activity">
    <reaction evidence="1">
        <text>ATP + protein L-histidine = ADP + protein N-phospho-L-histidine.</text>
        <dbReference type="EC" id="2.7.13.3"/>
    </reaction>
</comment>
<proteinExistence type="predicted"/>
<feature type="domain" description="Histidine kinase" evidence="7">
    <location>
        <begin position="204"/>
        <end position="413"/>
    </location>
</feature>
<dbReference type="InterPro" id="IPR003594">
    <property type="entry name" value="HATPase_dom"/>
</dbReference>
<keyword evidence="3" id="KW-0597">Phosphoprotein</keyword>
<keyword evidence="8" id="KW-0255">Endonuclease</keyword>
<evidence type="ECO:0000313" key="9">
    <source>
        <dbReference type="Proteomes" id="UP001595792"/>
    </source>
</evidence>
<evidence type="ECO:0000256" key="1">
    <source>
        <dbReference type="ARBA" id="ARBA00000085"/>
    </source>
</evidence>
<gene>
    <name evidence="8" type="ORF">ACFOUY_09065</name>
</gene>
<dbReference type="EMBL" id="JBHSBY010000068">
    <property type="protein sequence ID" value="MFC4196846.1"/>
    <property type="molecule type" value="Genomic_DNA"/>
</dbReference>
<dbReference type="InterPro" id="IPR005467">
    <property type="entry name" value="His_kinase_dom"/>
</dbReference>
<dbReference type="Pfam" id="PF02518">
    <property type="entry name" value="HATPase_c"/>
    <property type="match status" value="1"/>
</dbReference>
<evidence type="ECO:0000256" key="3">
    <source>
        <dbReference type="ARBA" id="ARBA00022553"/>
    </source>
</evidence>
<dbReference type="RefSeq" id="WP_378960186.1">
    <property type="nucleotide sequence ID" value="NZ_JBHRXC010000016.1"/>
</dbReference>
<dbReference type="InterPro" id="IPR036097">
    <property type="entry name" value="HisK_dim/P_sf"/>
</dbReference>
<keyword evidence="9" id="KW-1185">Reference proteome</keyword>
<dbReference type="CDD" id="cd00075">
    <property type="entry name" value="HATPase"/>
    <property type="match status" value="1"/>
</dbReference>
<evidence type="ECO:0000313" key="8">
    <source>
        <dbReference type="EMBL" id="MFC4196846.1"/>
    </source>
</evidence>
<dbReference type="SUPFAM" id="SSF48452">
    <property type="entry name" value="TPR-like"/>
    <property type="match status" value="1"/>
</dbReference>
<accession>A0ABV8NLR5</accession>
<keyword evidence="6" id="KW-0472">Membrane</keyword>
<dbReference type="SUPFAM" id="SSF47384">
    <property type="entry name" value="Homodimeric domain of signal transducing histidine kinase"/>
    <property type="match status" value="1"/>
</dbReference>
<keyword evidence="5 8" id="KW-0418">Kinase</keyword>
<dbReference type="InterPro" id="IPR011990">
    <property type="entry name" value="TPR-like_helical_dom_sf"/>
</dbReference>
<evidence type="ECO:0000259" key="7">
    <source>
        <dbReference type="PROSITE" id="PS50109"/>
    </source>
</evidence>
<keyword evidence="8" id="KW-0378">Hydrolase</keyword>
<dbReference type="PRINTS" id="PR00344">
    <property type="entry name" value="BCTRLSENSOR"/>
</dbReference>
<dbReference type="GO" id="GO:0004519">
    <property type="term" value="F:endonuclease activity"/>
    <property type="evidence" value="ECO:0007669"/>
    <property type="project" value="UniProtKB-KW"/>
</dbReference>
<keyword evidence="4" id="KW-0808">Transferase</keyword>
<dbReference type="PROSITE" id="PS50109">
    <property type="entry name" value="HIS_KIN"/>
    <property type="match status" value="1"/>
</dbReference>
<comment type="caution">
    <text evidence="8">The sequence shown here is derived from an EMBL/GenBank/DDBJ whole genome shotgun (WGS) entry which is preliminary data.</text>
</comment>
<keyword evidence="6" id="KW-0812">Transmembrane</keyword>
<name>A0ABV8NLR5_9SPHI</name>
<dbReference type="PANTHER" id="PTHR43047:SF72">
    <property type="entry name" value="OSMOSENSING HISTIDINE PROTEIN KINASE SLN1"/>
    <property type="match status" value="1"/>
</dbReference>
<dbReference type="InterPro" id="IPR036890">
    <property type="entry name" value="HATPase_C_sf"/>
</dbReference>
<dbReference type="SMART" id="SM00388">
    <property type="entry name" value="HisKA"/>
    <property type="match status" value="1"/>
</dbReference>
<dbReference type="Gene3D" id="1.10.287.130">
    <property type="match status" value="1"/>
</dbReference>
<dbReference type="CDD" id="cd00082">
    <property type="entry name" value="HisKA"/>
    <property type="match status" value="1"/>
</dbReference>
<feature type="transmembrane region" description="Helical" evidence="6">
    <location>
        <begin position="146"/>
        <end position="167"/>
    </location>
</feature>
<keyword evidence="8" id="KW-0540">Nuclease</keyword>
<dbReference type="EC" id="2.7.13.3" evidence="2"/>
<dbReference type="Pfam" id="PF00512">
    <property type="entry name" value="HisKA"/>
    <property type="match status" value="1"/>
</dbReference>
<dbReference type="Gene3D" id="3.30.565.10">
    <property type="entry name" value="Histidine kinase-like ATPase, C-terminal domain"/>
    <property type="match status" value="1"/>
</dbReference>
<dbReference type="SMART" id="SM00387">
    <property type="entry name" value="HATPase_c"/>
    <property type="match status" value="1"/>
</dbReference>
<organism evidence="8 9">
    <name type="scientific">Pedobacter jamesrossensis</name>
    <dbReference type="NCBI Taxonomy" id="1908238"/>
    <lineage>
        <taxon>Bacteria</taxon>
        <taxon>Pseudomonadati</taxon>
        <taxon>Bacteroidota</taxon>
        <taxon>Sphingobacteriia</taxon>
        <taxon>Sphingobacteriales</taxon>
        <taxon>Sphingobacteriaceae</taxon>
        <taxon>Pedobacter</taxon>
    </lineage>
</organism>
<protein>
    <recommendedName>
        <fullName evidence="2">histidine kinase</fullName>
        <ecNumber evidence="2">2.7.13.3</ecNumber>
    </recommendedName>
</protein>
<dbReference type="Proteomes" id="UP001595792">
    <property type="component" value="Unassembled WGS sequence"/>
</dbReference>
<dbReference type="PANTHER" id="PTHR43047">
    <property type="entry name" value="TWO-COMPONENT HISTIDINE PROTEIN KINASE"/>
    <property type="match status" value="1"/>
</dbReference>
<evidence type="ECO:0000256" key="4">
    <source>
        <dbReference type="ARBA" id="ARBA00022679"/>
    </source>
</evidence>
<evidence type="ECO:0000256" key="5">
    <source>
        <dbReference type="ARBA" id="ARBA00022777"/>
    </source>
</evidence>
<keyword evidence="6" id="KW-1133">Transmembrane helix</keyword>
<evidence type="ECO:0000256" key="2">
    <source>
        <dbReference type="ARBA" id="ARBA00012438"/>
    </source>
</evidence>
<dbReference type="SUPFAM" id="SSF55874">
    <property type="entry name" value="ATPase domain of HSP90 chaperone/DNA topoisomerase II/histidine kinase"/>
    <property type="match status" value="1"/>
</dbReference>